<accession>A0ABW2T9F1</accession>
<name>A0ABW2T9F1_9ACTN</name>
<keyword evidence="3" id="KW-1185">Reference proteome</keyword>
<evidence type="ECO:0000256" key="1">
    <source>
        <dbReference type="SAM" id="SignalP"/>
    </source>
</evidence>
<keyword evidence="1" id="KW-0732">Signal</keyword>
<dbReference type="RefSeq" id="WP_343972589.1">
    <property type="nucleotide sequence ID" value="NZ_BAAAGK010000097.1"/>
</dbReference>
<dbReference type="EMBL" id="JBHTEE010000001">
    <property type="protein sequence ID" value="MFC7605238.1"/>
    <property type="molecule type" value="Genomic_DNA"/>
</dbReference>
<dbReference type="Proteomes" id="UP001596514">
    <property type="component" value="Unassembled WGS sequence"/>
</dbReference>
<proteinExistence type="predicted"/>
<comment type="caution">
    <text evidence="2">The sequence shown here is derived from an EMBL/GenBank/DDBJ whole genome shotgun (WGS) entry which is preliminary data.</text>
</comment>
<sequence>MKRSTIAVLVAACMGVGAALVAFVAFSASTDGCTAEDDRLIASLGKLDILDAHPAHAKPQGGRGSGCDSVYRTVTVRQAYRPSGQVAEMLSFYQDAATADGWKPSPKDEGGVVNCFVKSVDGRDVHLSVLFLETEDDDYEVNVSSSVSGRSRC</sequence>
<evidence type="ECO:0000313" key="3">
    <source>
        <dbReference type="Proteomes" id="UP001596514"/>
    </source>
</evidence>
<gene>
    <name evidence="2" type="ORF">ACFQVD_34575</name>
</gene>
<protein>
    <recommendedName>
        <fullName evidence="4">Lipoprotein</fullName>
    </recommendedName>
</protein>
<reference evidence="3" key="1">
    <citation type="journal article" date="2019" name="Int. J. Syst. Evol. Microbiol.">
        <title>The Global Catalogue of Microorganisms (GCM) 10K type strain sequencing project: providing services to taxonomists for standard genome sequencing and annotation.</title>
        <authorList>
            <consortium name="The Broad Institute Genomics Platform"/>
            <consortium name="The Broad Institute Genome Sequencing Center for Infectious Disease"/>
            <person name="Wu L."/>
            <person name="Ma J."/>
        </authorList>
    </citation>
    <scope>NUCLEOTIDE SEQUENCE [LARGE SCALE GENOMIC DNA]</scope>
    <source>
        <strain evidence="3">JCM 10083</strain>
    </source>
</reference>
<feature type="chain" id="PRO_5045260798" description="Lipoprotein" evidence="1">
    <location>
        <begin position="28"/>
        <end position="153"/>
    </location>
</feature>
<feature type="signal peptide" evidence="1">
    <location>
        <begin position="1"/>
        <end position="27"/>
    </location>
</feature>
<evidence type="ECO:0000313" key="2">
    <source>
        <dbReference type="EMBL" id="MFC7605238.1"/>
    </source>
</evidence>
<evidence type="ECO:0008006" key="4">
    <source>
        <dbReference type="Google" id="ProtNLM"/>
    </source>
</evidence>
<organism evidence="2 3">
    <name type="scientific">Streptosporangium amethystogenes subsp. fukuiense</name>
    <dbReference type="NCBI Taxonomy" id="698418"/>
    <lineage>
        <taxon>Bacteria</taxon>
        <taxon>Bacillati</taxon>
        <taxon>Actinomycetota</taxon>
        <taxon>Actinomycetes</taxon>
        <taxon>Streptosporangiales</taxon>
        <taxon>Streptosporangiaceae</taxon>
        <taxon>Streptosporangium</taxon>
    </lineage>
</organism>